<reference evidence="3 4" key="1">
    <citation type="submission" date="2024-09" db="EMBL/GenBank/DDBJ databases">
        <authorList>
            <person name="Sun Q."/>
            <person name="Mori K."/>
        </authorList>
    </citation>
    <scope>NUCLEOTIDE SEQUENCE [LARGE SCALE GENOMIC DNA]</scope>
    <source>
        <strain evidence="3 4">JCM 3324</strain>
    </source>
</reference>
<keyword evidence="2" id="KW-1133">Transmembrane helix</keyword>
<accession>A0ABV5NVA6</accession>
<feature type="transmembrane region" description="Helical" evidence="2">
    <location>
        <begin position="45"/>
        <end position="70"/>
    </location>
</feature>
<evidence type="ECO:0000256" key="1">
    <source>
        <dbReference type="SAM" id="MobiDB-lite"/>
    </source>
</evidence>
<feature type="region of interest" description="Disordered" evidence="1">
    <location>
        <begin position="1"/>
        <end position="36"/>
    </location>
</feature>
<dbReference type="EMBL" id="JBHMCF010000037">
    <property type="protein sequence ID" value="MFB9474172.1"/>
    <property type="molecule type" value="Genomic_DNA"/>
</dbReference>
<organism evidence="3 4">
    <name type="scientific">Nonomuraea salmonea</name>
    <dbReference type="NCBI Taxonomy" id="46181"/>
    <lineage>
        <taxon>Bacteria</taxon>
        <taxon>Bacillati</taxon>
        <taxon>Actinomycetota</taxon>
        <taxon>Actinomycetes</taxon>
        <taxon>Streptosporangiales</taxon>
        <taxon>Streptosporangiaceae</taxon>
        <taxon>Nonomuraea</taxon>
    </lineage>
</organism>
<evidence type="ECO:0000313" key="3">
    <source>
        <dbReference type="EMBL" id="MFB9474172.1"/>
    </source>
</evidence>
<name>A0ABV5NVA6_9ACTN</name>
<keyword evidence="2" id="KW-0472">Membrane</keyword>
<keyword evidence="2" id="KW-0812">Transmembrane</keyword>
<evidence type="ECO:0000256" key="2">
    <source>
        <dbReference type="SAM" id="Phobius"/>
    </source>
</evidence>
<keyword evidence="4" id="KW-1185">Reference proteome</keyword>
<sequence>MTAGQRSPDGRFWWDGSAWQPVQTAPPPPYPYRPPAPRPPAKKGLVLPLAAVTAAALVLGIVLGGGAGWLTTEPRAGTAALTFADDFPDVDDQYLPGVTLTLIVDEWMEKANSYTCTNKPGDPDTWSKAKQWMRCLPPDGQENRYVDIEYDAARRIRVLKATCHLGTRAEACTTLFATMADTALVPQPELRKRAMDWATKNAAGDRGTIIGGIRLQADLSPHSLRLTPES</sequence>
<protein>
    <recommendedName>
        <fullName evidence="5">DUF2510 domain-containing protein</fullName>
    </recommendedName>
</protein>
<dbReference type="Proteomes" id="UP001589568">
    <property type="component" value="Unassembled WGS sequence"/>
</dbReference>
<dbReference type="RefSeq" id="WP_379484357.1">
    <property type="nucleotide sequence ID" value="NZ_JBHMCF010000037.1"/>
</dbReference>
<evidence type="ECO:0008006" key="5">
    <source>
        <dbReference type="Google" id="ProtNLM"/>
    </source>
</evidence>
<feature type="compositionally biased region" description="Pro residues" evidence="1">
    <location>
        <begin position="24"/>
        <end position="36"/>
    </location>
</feature>
<gene>
    <name evidence="3" type="ORF">ACFFR3_32140</name>
</gene>
<comment type="caution">
    <text evidence="3">The sequence shown here is derived from an EMBL/GenBank/DDBJ whole genome shotgun (WGS) entry which is preliminary data.</text>
</comment>
<proteinExistence type="predicted"/>
<evidence type="ECO:0000313" key="4">
    <source>
        <dbReference type="Proteomes" id="UP001589568"/>
    </source>
</evidence>